<dbReference type="GeneID" id="27727430"/>
<keyword evidence="3" id="KW-1185">Reference proteome</keyword>
<accession>A0A084FZG3</accession>
<dbReference type="PANTHER" id="PTHR40640:SF1">
    <property type="entry name" value="ANCHORED GLYCOPROTEIN, PUTATIVE (AFU_ORTHOLOGUE AFUA_8G04860)-RELATED"/>
    <property type="match status" value="1"/>
</dbReference>
<comment type="caution">
    <text evidence="2">The sequence shown here is derived from an EMBL/GenBank/DDBJ whole genome shotgun (WGS) entry which is preliminary data.</text>
</comment>
<evidence type="ECO:0000313" key="2">
    <source>
        <dbReference type="EMBL" id="KEZ40475.1"/>
    </source>
</evidence>
<dbReference type="EMBL" id="JOWA01000121">
    <property type="protein sequence ID" value="KEZ40475.1"/>
    <property type="molecule type" value="Genomic_DNA"/>
</dbReference>
<sequence>MRRFAVCAAFAASVVAQNSTVSLFLPVDPLDPGTSLSASVVNVDSHSHTTYEITCEQCEGATITAIDGPDTAQFAIHIGPETPRPREYLKTMDVTCRLVEEDIGSCTVSIVYVEESATKSFNSAMETEAWYAPLTITAGVEKLSATATQTGHDQNTAAPTTRAMRPSLGSLGIPCLLRPPLLLEARC</sequence>
<proteinExistence type="predicted"/>
<protein>
    <submittedName>
        <fullName evidence="2">Uncharacterized protein</fullName>
    </submittedName>
</protein>
<name>A0A084FZG3_PSEDA</name>
<dbReference type="Proteomes" id="UP000028545">
    <property type="component" value="Unassembled WGS sequence"/>
</dbReference>
<dbReference type="KEGG" id="sapo:SAPIO_CDS8358"/>
<organism evidence="2 3">
    <name type="scientific">Pseudallescheria apiosperma</name>
    <name type="common">Scedosporium apiospermum</name>
    <dbReference type="NCBI Taxonomy" id="563466"/>
    <lineage>
        <taxon>Eukaryota</taxon>
        <taxon>Fungi</taxon>
        <taxon>Dikarya</taxon>
        <taxon>Ascomycota</taxon>
        <taxon>Pezizomycotina</taxon>
        <taxon>Sordariomycetes</taxon>
        <taxon>Hypocreomycetidae</taxon>
        <taxon>Microascales</taxon>
        <taxon>Microascaceae</taxon>
        <taxon>Scedosporium</taxon>
    </lineage>
</organism>
<dbReference type="VEuPathDB" id="FungiDB:SAPIO_CDS8358"/>
<dbReference type="HOGENOM" id="CLU_1448507_0_0_1"/>
<feature type="signal peptide" evidence="1">
    <location>
        <begin position="1"/>
        <end position="16"/>
    </location>
</feature>
<evidence type="ECO:0000313" key="3">
    <source>
        <dbReference type="Proteomes" id="UP000028545"/>
    </source>
</evidence>
<dbReference type="RefSeq" id="XP_016640274.1">
    <property type="nucleotide sequence ID" value="XM_016790011.1"/>
</dbReference>
<keyword evidence="1" id="KW-0732">Signal</keyword>
<reference evidence="2 3" key="1">
    <citation type="journal article" date="2014" name="Genome Announc.">
        <title>Draft genome sequence of the pathogenic fungus Scedosporium apiospermum.</title>
        <authorList>
            <person name="Vandeputte P."/>
            <person name="Ghamrawi S."/>
            <person name="Rechenmann M."/>
            <person name="Iltis A."/>
            <person name="Giraud S."/>
            <person name="Fleury M."/>
            <person name="Thornton C."/>
            <person name="Delhaes L."/>
            <person name="Meyer W."/>
            <person name="Papon N."/>
            <person name="Bouchara J.P."/>
        </authorList>
    </citation>
    <scope>NUCLEOTIDE SEQUENCE [LARGE SCALE GENOMIC DNA]</scope>
    <source>
        <strain evidence="2 3">IHEM 14462</strain>
    </source>
</reference>
<evidence type="ECO:0000256" key="1">
    <source>
        <dbReference type="SAM" id="SignalP"/>
    </source>
</evidence>
<gene>
    <name evidence="2" type="ORF">SAPIO_CDS8358</name>
</gene>
<feature type="chain" id="PRO_5001775153" evidence="1">
    <location>
        <begin position="17"/>
        <end position="187"/>
    </location>
</feature>
<dbReference type="AlphaFoldDB" id="A0A084FZG3"/>
<dbReference type="OrthoDB" id="4991875at2759"/>
<dbReference type="PANTHER" id="PTHR40640">
    <property type="entry name" value="ANCHORED GLYCOPROTEIN, PUTATIVE (AFU_ORTHOLOGUE AFUA_8G04860)-RELATED"/>
    <property type="match status" value="1"/>
</dbReference>